<name>A0A9P5N5M7_9AGAM</name>
<evidence type="ECO:0000313" key="2">
    <source>
        <dbReference type="Proteomes" id="UP000759537"/>
    </source>
</evidence>
<proteinExistence type="predicted"/>
<dbReference type="Proteomes" id="UP000759537">
    <property type="component" value="Unassembled WGS sequence"/>
</dbReference>
<reference evidence="1" key="2">
    <citation type="journal article" date="2020" name="Nat. Commun.">
        <title>Large-scale genome sequencing of mycorrhizal fungi provides insights into the early evolution of symbiotic traits.</title>
        <authorList>
            <person name="Miyauchi S."/>
            <person name="Kiss E."/>
            <person name="Kuo A."/>
            <person name="Drula E."/>
            <person name="Kohler A."/>
            <person name="Sanchez-Garcia M."/>
            <person name="Morin E."/>
            <person name="Andreopoulos B."/>
            <person name="Barry K.W."/>
            <person name="Bonito G."/>
            <person name="Buee M."/>
            <person name="Carver A."/>
            <person name="Chen C."/>
            <person name="Cichocki N."/>
            <person name="Clum A."/>
            <person name="Culley D."/>
            <person name="Crous P.W."/>
            <person name="Fauchery L."/>
            <person name="Girlanda M."/>
            <person name="Hayes R.D."/>
            <person name="Keri Z."/>
            <person name="LaButti K."/>
            <person name="Lipzen A."/>
            <person name="Lombard V."/>
            <person name="Magnuson J."/>
            <person name="Maillard F."/>
            <person name="Murat C."/>
            <person name="Nolan M."/>
            <person name="Ohm R.A."/>
            <person name="Pangilinan J."/>
            <person name="Pereira M.F."/>
            <person name="Perotto S."/>
            <person name="Peter M."/>
            <person name="Pfister S."/>
            <person name="Riley R."/>
            <person name="Sitrit Y."/>
            <person name="Stielow J.B."/>
            <person name="Szollosi G."/>
            <person name="Zifcakova L."/>
            <person name="Stursova M."/>
            <person name="Spatafora J.W."/>
            <person name="Tedersoo L."/>
            <person name="Vaario L.M."/>
            <person name="Yamada A."/>
            <person name="Yan M."/>
            <person name="Wang P."/>
            <person name="Xu J."/>
            <person name="Bruns T."/>
            <person name="Baldrian P."/>
            <person name="Vilgalys R."/>
            <person name="Dunand C."/>
            <person name="Henrissat B."/>
            <person name="Grigoriev I.V."/>
            <person name="Hibbett D."/>
            <person name="Nagy L.G."/>
            <person name="Martin F.M."/>
        </authorList>
    </citation>
    <scope>NUCLEOTIDE SEQUENCE</scope>
    <source>
        <strain evidence="1">Prilba</strain>
    </source>
</reference>
<protein>
    <submittedName>
        <fullName evidence="1">Uncharacterized protein</fullName>
    </submittedName>
</protein>
<comment type="caution">
    <text evidence="1">The sequence shown here is derived from an EMBL/GenBank/DDBJ whole genome shotgun (WGS) entry which is preliminary data.</text>
</comment>
<reference evidence="1" key="1">
    <citation type="submission" date="2019-10" db="EMBL/GenBank/DDBJ databases">
        <authorList>
            <consortium name="DOE Joint Genome Institute"/>
            <person name="Kuo A."/>
            <person name="Miyauchi S."/>
            <person name="Kiss E."/>
            <person name="Drula E."/>
            <person name="Kohler A."/>
            <person name="Sanchez-Garcia M."/>
            <person name="Andreopoulos B."/>
            <person name="Barry K.W."/>
            <person name="Bonito G."/>
            <person name="Buee M."/>
            <person name="Carver A."/>
            <person name="Chen C."/>
            <person name="Cichocki N."/>
            <person name="Clum A."/>
            <person name="Culley D."/>
            <person name="Crous P.W."/>
            <person name="Fauchery L."/>
            <person name="Girlanda M."/>
            <person name="Hayes R."/>
            <person name="Keri Z."/>
            <person name="LaButti K."/>
            <person name="Lipzen A."/>
            <person name="Lombard V."/>
            <person name="Magnuson J."/>
            <person name="Maillard F."/>
            <person name="Morin E."/>
            <person name="Murat C."/>
            <person name="Nolan M."/>
            <person name="Ohm R."/>
            <person name="Pangilinan J."/>
            <person name="Pereira M."/>
            <person name="Perotto S."/>
            <person name="Peter M."/>
            <person name="Riley R."/>
            <person name="Sitrit Y."/>
            <person name="Stielow B."/>
            <person name="Szollosi G."/>
            <person name="Zifcakova L."/>
            <person name="Stursova M."/>
            <person name="Spatafora J.W."/>
            <person name="Tedersoo L."/>
            <person name="Vaario L.-M."/>
            <person name="Yamada A."/>
            <person name="Yan M."/>
            <person name="Wang P."/>
            <person name="Xu J."/>
            <person name="Bruns T."/>
            <person name="Baldrian P."/>
            <person name="Vilgalys R."/>
            <person name="Henrissat B."/>
            <person name="Grigoriev I.V."/>
            <person name="Hibbett D."/>
            <person name="Nagy L.G."/>
            <person name="Martin F.M."/>
        </authorList>
    </citation>
    <scope>NUCLEOTIDE SEQUENCE</scope>
    <source>
        <strain evidence="1">Prilba</strain>
    </source>
</reference>
<dbReference type="OrthoDB" id="3269405at2759"/>
<gene>
    <name evidence="1" type="ORF">DFH94DRAFT_16324</name>
</gene>
<accession>A0A9P5N5M7</accession>
<dbReference type="EMBL" id="WHVB01000001">
    <property type="protein sequence ID" value="KAF8487150.1"/>
    <property type="molecule type" value="Genomic_DNA"/>
</dbReference>
<organism evidence="1 2">
    <name type="scientific">Russula ochroleuca</name>
    <dbReference type="NCBI Taxonomy" id="152965"/>
    <lineage>
        <taxon>Eukaryota</taxon>
        <taxon>Fungi</taxon>
        <taxon>Dikarya</taxon>
        <taxon>Basidiomycota</taxon>
        <taxon>Agaricomycotina</taxon>
        <taxon>Agaricomycetes</taxon>
        <taxon>Russulales</taxon>
        <taxon>Russulaceae</taxon>
        <taxon>Russula</taxon>
    </lineage>
</organism>
<sequence length="253" mass="28197">MGQQQTTFTRHLLYTHGYITRMVGRAEAALYFTRLLQIDELRLRPELLASWGVFFTVYPAVQHVQPSTVIANRPAWLLDCVFRNYGPVVPQKIWTAGDSERFCNVPLNMPIFFLHSELGIPGLRVARGTVGNPTGLMNGRALAPVGNGCWASIRINWPGYEEWNCQIRIKDQSQAQNTITLETLAANVARAVCKSLETFAGKSCLQPAWHVGGQDGITANDIILIGLIHVSQGSWQPILQLSRQIHLISPKKP</sequence>
<keyword evidence="2" id="KW-1185">Reference proteome</keyword>
<evidence type="ECO:0000313" key="1">
    <source>
        <dbReference type="EMBL" id="KAF8487150.1"/>
    </source>
</evidence>
<dbReference type="AlphaFoldDB" id="A0A9P5N5M7"/>